<evidence type="ECO:0000256" key="9">
    <source>
        <dbReference type="ARBA" id="ARBA00022857"/>
    </source>
</evidence>
<dbReference type="EC" id="1.3.1.98" evidence="16"/>
<reference evidence="18 19" key="1">
    <citation type="journal article" date="2016" name="Nat. Commun.">
        <title>Thousands of microbial genomes shed light on interconnected biogeochemical processes in an aquifer system.</title>
        <authorList>
            <person name="Anantharaman K."/>
            <person name="Brown C.T."/>
            <person name="Hug L.A."/>
            <person name="Sharon I."/>
            <person name="Castelle C.J."/>
            <person name="Probst A.J."/>
            <person name="Thomas B.C."/>
            <person name="Singh A."/>
            <person name="Wilkins M.J."/>
            <person name="Karaoz U."/>
            <person name="Brodie E.L."/>
            <person name="Williams K.H."/>
            <person name="Hubbard S.S."/>
            <person name="Banfield J.F."/>
        </authorList>
    </citation>
    <scope>NUCLEOTIDE SEQUENCE [LARGE SCALE GENOMIC DNA]</scope>
</reference>
<dbReference type="Pfam" id="PF01565">
    <property type="entry name" value="FAD_binding_4"/>
    <property type="match status" value="1"/>
</dbReference>
<evidence type="ECO:0000256" key="7">
    <source>
        <dbReference type="ARBA" id="ARBA00022630"/>
    </source>
</evidence>
<dbReference type="STRING" id="1817825.A2720_01360"/>
<dbReference type="EMBL" id="MFEL01000010">
    <property type="protein sequence ID" value="OGE81171.1"/>
    <property type="molecule type" value="Genomic_DNA"/>
</dbReference>
<name>A0A1F5NU18_9BACT</name>
<dbReference type="Pfam" id="PF02873">
    <property type="entry name" value="MurB_C"/>
    <property type="match status" value="1"/>
</dbReference>
<evidence type="ECO:0000256" key="1">
    <source>
        <dbReference type="ARBA" id="ARBA00001974"/>
    </source>
</evidence>
<evidence type="ECO:0000256" key="6">
    <source>
        <dbReference type="ARBA" id="ARBA00022618"/>
    </source>
</evidence>
<evidence type="ECO:0000256" key="13">
    <source>
        <dbReference type="ARBA" id="ARBA00023306"/>
    </source>
</evidence>
<evidence type="ECO:0000256" key="4">
    <source>
        <dbReference type="ARBA" id="ARBA00004752"/>
    </source>
</evidence>
<dbReference type="Gene3D" id="3.30.465.10">
    <property type="match status" value="1"/>
</dbReference>
<keyword evidence="12 16" id="KW-0560">Oxidoreductase</keyword>
<dbReference type="Proteomes" id="UP000178892">
    <property type="component" value="Unassembled WGS sequence"/>
</dbReference>
<evidence type="ECO:0000256" key="14">
    <source>
        <dbReference type="ARBA" id="ARBA00023316"/>
    </source>
</evidence>
<evidence type="ECO:0000313" key="18">
    <source>
        <dbReference type="EMBL" id="OGE81171.1"/>
    </source>
</evidence>
<comment type="pathway">
    <text evidence="4 16">Cell wall biogenesis; peptidoglycan biosynthesis.</text>
</comment>
<feature type="domain" description="FAD-binding PCMH-type" evidence="17">
    <location>
        <begin position="17"/>
        <end position="185"/>
    </location>
</feature>
<evidence type="ECO:0000256" key="5">
    <source>
        <dbReference type="ARBA" id="ARBA00022490"/>
    </source>
</evidence>
<dbReference type="GO" id="GO:0009252">
    <property type="term" value="P:peptidoglycan biosynthetic process"/>
    <property type="evidence" value="ECO:0007669"/>
    <property type="project" value="UniProtKB-UniRule"/>
</dbReference>
<feature type="active site" evidence="16">
    <location>
        <position position="162"/>
    </location>
</feature>
<evidence type="ECO:0000256" key="2">
    <source>
        <dbReference type="ARBA" id="ARBA00003921"/>
    </source>
</evidence>
<dbReference type="GO" id="GO:0051301">
    <property type="term" value="P:cell division"/>
    <property type="evidence" value="ECO:0007669"/>
    <property type="project" value="UniProtKB-KW"/>
</dbReference>
<gene>
    <name evidence="16" type="primary">murB</name>
    <name evidence="18" type="ORF">A2720_01360</name>
</gene>
<dbReference type="NCBIfam" id="NF010478">
    <property type="entry name" value="PRK13903.1"/>
    <property type="match status" value="1"/>
</dbReference>
<keyword evidence="13 16" id="KW-0131">Cell cycle</keyword>
<evidence type="ECO:0000256" key="15">
    <source>
        <dbReference type="ARBA" id="ARBA00048914"/>
    </source>
</evidence>
<dbReference type="InterPro" id="IPR003170">
    <property type="entry name" value="MurB"/>
</dbReference>
<dbReference type="InterPro" id="IPR011601">
    <property type="entry name" value="MurB_C"/>
</dbReference>
<evidence type="ECO:0000259" key="17">
    <source>
        <dbReference type="PROSITE" id="PS51387"/>
    </source>
</evidence>
<keyword evidence="11 16" id="KW-0573">Peptidoglycan synthesis</keyword>
<keyword evidence="8 16" id="KW-0274">FAD</keyword>
<dbReference type="PROSITE" id="PS51387">
    <property type="entry name" value="FAD_PCMH"/>
    <property type="match status" value="1"/>
</dbReference>
<dbReference type="GO" id="GO:0005829">
    <property type="term" value="C:cytosol"/>
    <property type="evidence" value="ECO:0007669"/>
    <property type="project" value="TreeGrafter"/>
</dbReference>
<dbReference type="SUPFAM" id="SSF56176">
    <property type="entry name" value="FAD-binding/transporter-associated domain-like"/>
    <property type="match status" value="1"/>
</dbReference>
<dbReference type="PANTHER" id="PTHR21071:SF4">
    <property type="entry name" value="UDP-N-ACETYLENOLPYRUVOYLGLUCOSAMINE REDUCTASE"/>
    <property type="match status" value="1"/>
</dbReference>
<evidence type="ECO:0000256" key="3">
    <source>
        <dbReference type="ARBA" id="ARBA00004496"/>
    </source>
</evidence>
<proteinExistence type="inferred from homology"/>
<comment type="cofactor">
    <cofactor evidence="1 16">
        <name>FAD</name>
        <dbReference type="ChEBI" id="CHEBI:57692"/>
    </cofactor>
</comment>
<dbReference type="GO" id="GO:0071555">
    <property type="term" value="P:cell wall organization"/>
    <property type="evidence" value="ECO:0007669"/>
    <property type="project" value="UniProtKB-KW"/>
</dbReference>
<comment type="similarity">
    <text evidence="16">Belongs to the MurB family.</text>
</comment>
<evidence type="ECO:0000256" key="12">
    <source>
        <dbReference type="ARBA" id="ARBA00023002"/>
    </source>
</evidence>
<organism evidence="18 19">
    <name type="scientific">Candidatus Doudnabacteria bacterium RIFCSPHIGHO2_01_FULL_46_24</name>
    <dbReference type="NCBI Taxonomy" id="1817825"/>
    <lineage>
        <taxon>Bacteria</taxon>
        <taxon>Candidatus Doudnaibacteriota</taxon>
    </lineage>
</organism>
<dbReference type="InterPro" id="IPR016167">
    <property type="entry name" value="FAD-bd_PCMH_sub1"/>
</dbReference>
<accession>A0A1F5NU18</accession>
<dbReference type="AlphaFoldDB" id="A0A1F5NU18"/>
<evidence type="ECO:0000313" key="19">
    <source>
        <dbReference type="Proteomes" id="UP000178892"/>
    </source>
</evidence>
<evidence type="ECO:0000256" key="10">
    <source>
        <dbReference type="ARBA" id="ARBA00022960"/>
    </source>
</evidence>
<dbReference type="Gene3D" id="3.30.43.10">
    <property type="entry name" value="Uridine Diphospho-n-acetylenolpyruvylglucosamine Reductase, domain 2"/>
    <property type="match status" value="1"/>
</dbReference>
<keyword evidence="10 16" id="KW-0133">Cell shape</keyword>
<comment type="function">
    <text evidence="2 16">Cell wall formation.</text>
</comment>
<dbReference type="NCBIfam" id="TIGR00179">
    <property type="entry name" value="murB"/>
    <property type="match status" value="1"/>
</dbReference>
<dbReference type="NCBIfam" id="NF000755">
    <property type="entry name" value="PRK00046.1"/>
    <property type="match status" value="1"/>
</dbReference>
<feature type="active site" evidence="16">
    <location>
        <position position="335"/>
    </location>
</feature>
<keyword evidence="6 16" id="KW-0132">Cell division</keyword>
<comment type="subcellular location">
    <subcellularLocation>
        <location evidence="3 16">Cytoplasm</location>
    </subcellularLocation>
</comment>
<sequence>MHILENYSLKTLNTFEIDAQARYFVEVQTAQMACEALDFALQENLSIFVLGGGSNILLSDAGFDGLVIQNKIKDLRLKIQDGIIKVGAGENWDDVAALAVESNLQGIECLSGVPGTAGGAVVQNIGAYGQTVGDRVVKVEGLRIKDGKKEVFDAAACEFEYRSSHFKKNPGKFIVTSLELELNSGAAPFIAYQDLQRRFEGQKPTLAEARKAVIEIRASKGYVIMPGYECYKTAGSFFKNPVVSREKFQDLRFKIKDVDNWFWEMPGSRVKVAAAKLLQEAGFPKGYQAGRVGISPKHSLSLVNLDEAKASEVRALADMIKTNVFGKFGINLKEEVLFVGEFD</sequence>
<dbReference type="GO" id="GO:0008762">
    <property type="term" value="F:UDP-N-acetylmuramate dehydrogenase activity"/>
    <property type="evidence" value="ECO:0007669"/>
    <property type="project" value="UniProtKB-UniRule"/>
</dbReference>
<dbReference type="InterPro" id="IPR016169">
    <property type="entry name" value="FAD-bd_PCMH_sub2"/>
</dbReference>
<dbReference type="GO" id="GO:0008360">
    <property type="term" value="P:regulation of cell shape"/>
    <property type="evidence" value="ECO:0007669"/>
    <property type="project" value="UniProtKB-KW"/>
</dbReference>
<dbReference type="InterPro" id="IPR016166">
    <property type="entry name" value="FAD-bd_PCMH"/>
</dbReference>
<dbReference type="InterPro" id="IPR006094">
    <property type="entry name" value="Oxid_FAD_bind_N"/>
</dbReference>
<feature type="active site" description="Proton donor" evidence="16">
    <location>
        <position position="236"/>
    </location>
</feature>
<dbReference type="PANTHER" id="PTHR21071">
    <property type="entry name" value="UDP-N-ACETYLENOLPYRUVOYLGLUCOSAMINE REDUCTASE"/>
    <property type="match status" value="1"/>
</dbReference>
<dbReference type="Gene3D" id="3.90.78.10">
    <property type="entry name" value="UDP-N-acetylenolpyruvoylglucosamine reductase, C-terminal domain"/>
    <property type="match status" value="1"/>
</dbReference>
<keyword evidence="5 16" id="KW-0963">Cytoplasm</keyword>
<dbReference type="InterPro" id="IPR036318">
    <property type="entry name" value="FAD-bd_PCMH-like_sf"/>
</dbReference>
<comment type="caution">
    <text evidence="18">The sequence shown here is derived from an EMBL/GenBank/DDBJ whole genome shotgun (WGS) entry which is preliminary data.</text>
</comment>
<dbReference type="UniPathway" id="UPA00219"/>
<dbReference type="GO" id="GO:0071949">
    <property type="term" value="F:FAD binding"/>
    <property type="evidence" value="ECO:0007669"/>
    <property type="project" value="InterPro"/>
</dbReference>
<dbReference type="HAMAP" id="MF_00037">
    <property type="entry name" value="MurB"/>
    <property type="match status" value="1"/>
</dbReference>
<evidence type="ECO:0000256" key="8">
    <source>
        <dbReference type="ARBA" id="ARBA00022827"/>
    </source>
</evidence>
<dbReference type="SUPFAM" id="SSF56194">
    <property type="entry name" value="Uridine diphospho-N-Acetylenolpyruvylglucosamine reductase, MurB, C-terminal domain"/>
    <property type="match status" value="1"/>
</dbReference>
<dbReference type="InterPro" id="IPR036635">
    <property type="entry name" value="MurB_C_sf"/>
</dbReference>
<comment type="catalytic activity">
    <reaction evidence="15 16">
        <text>UDP-N-acetyl-alpha-D-muramate + NADP(+) = UDP-N-acetyl-3-O-(1-carboxyvinyl)-alpha-D-glucosamine + NADPH + H(+)</text>
        <dbReference type="Rhea" id="RHEA:12248"/>
        <dbReference type="ChEBI" id="CHEBI:15378"/>
        <dbReference type="ChEBI" id="CHEBI:57783"/>
        <dbReference type="ChEBI" id="CHEBI:58349"/>
        <dbReference type="ChEBI" id="CHEBI:68483"/>
        <dbReference type="ChEBI" id="CHEBI:70757"/>
        <dbReference type="EC" id="1.3.1.98"/>
    </reaction>
</comment>
<evidence type="ECO:0000256" key="16">
    <source>
        <dbReference type="HAMAP-Rule" id="MF_00037"/>
    </source>
</evidence>
<keyword evidence="9 16" id="KW-0521">NADP</keyword>
<keyword evidence="7 16" id="KW-0285">Flavoprotein</keyword>
<evidence type="ECO:0000256" key="11">
    <source>
        <dbReference type="ARBA" id="ARBA00022984"/>
    </source>
</evidence>
<protein>
    <recommendedName>
        <fullName evidence="16">UDP-N-acetylenolpyruvoylglucosamine reductase</fullName>
        <ecNumber evidence="16">1.3.1.98</ecNumber>
    </recommendedName>
    <alternativeName>
        <fullName evidence="16">UDP-N-acetylmuramate dehydrogenase</fullName>
    </alternativeName>
</protein>
<keyword evidence="14 16" id="KW-0961">Cell wall biogenesis/degradation</keyword>